<feature type="transmembrane region" description="Helical" evidence="2">
    <location>
        <begin position="60"/>
        <end position="82"/>
    </location>
</feature>
<feature type="transmembrane region" description="Helical" evidence="2">
    <location>
        <begin position="245"/>
        <end position="266"/>
    </location>
</feature>
<keyword evidence="2" id="KW-0472">Membrane</keyword>
<dbReference type="SUPFAM" id="SSF103481">
    <property type="entry name" value="Multidrug resistance efflux transporter EmrE"/>
    <property type="match status" value="1"/>
</dbReference>
<feature type="transmembrane region" description="Helical" evidence="2">
    <location>
        <begin position="6"/>
        <end position="24"/>
    </location>
</feature>
<dbReference type="RefSeq" id="WP_182485034.1">
    <property type="nucleotide sequence ID" value="NZ_JACGWU010000006.1"/>
</dbReference>
<gene>
    <name evidence="4" type="ORF">FB555_001719</name>
    <name evidence="5" type="ORF">FB555_002206</name>
</gene>
<organism evidence="4 6">
    <name type="scientific">Alpinimonas psychrophila</name>
    <dbReference type="NCBI Taxonomy" id="748908"/>
    <lineage>
        <taxon>Bacteria</taxon>
        <taxon>Bacillati</taxon>
        <taxon>Actinomycetota</taxon>
        <taxon>Actinomycetes</taxon>
        <taxon>Micrococcales</taxon>
        <taxon>Microbacteriaceae</taxon>
        <taxon>Alpinimonas</taxon>
    </lineage>
</organism>
<feature type="transmembrane region" description="Helical" evidence="2">
    <location>
        <begin position="89"/>
        <end position="108"/>
    </location>
</feature>
<feature type="transmembrane region" description="Helical" evidence="2">
    <location>
        <begin position="184"/>
        <end position="201"/>
    </location>
</feature>
<comment type="similarity">
    <text evidence="1">Belongs to the EamA transporter family.</text>
</comment>
<feature type="transmembrane region" description="Helical" evidence="2">
    <location>
        <begin position="36"/>
        <end position="54"/>
    </location>
</feature>
<proteinExistence type="inferred from homology"/>
<dbReference type="Gene3D" id="1.10.3730.20">
    <property type="match status" value="1"/>
</dbReference>
<evidence type="ECO:0000313" key="4">
    <source>
        <dbReference type="EMBL" id="MBA8829603.1"/>
    </source>
</evidence>
<protein>
    <submittedName>
        <fullName evidence="4">Drug/metabolite transporter (DMT)-like permease</fullName>
    </submittedName>
</protein>
<feature type="transmembrane region" description="Helical" evidence="2">
    <location>
        <begin position="114"/>
        <end position="134"/>
    </location>
</feature>
<dbReference type="EMBL" id="JACGWU010000006">
    <property type="protein sequence ID" value="MBA8829603.1"/>
    <property type="molecule type" value="Genomic_DNA"/>
</dbReference>
<dbReference type="EMBL" id="JACGWU010000012">
    <property type="protein sequence ID" value="MBA8830079.1"/>
    <property type="molecule type" value="Genomic_DNA"/>
</dbReference>
<keyword evidence="2" id="KW-1133">Transmembrane helix</keyword>
<dbReference type="InterPro" id="IPR000620">
    <property type="entry name" value="EamA_dom"/>
</dbReference>
<keyword evidence="6" id="KW-1185">Reference proteome</keyword>
<evidence type="ECO:0000256" key="2">
    <source>
        <dbReference type="SAM" id="Phobius"/>
    </source>
</evidence>
<dbReference type="Proteomes" id="UP000524237">
    <property type="component" value="Unassembled WGS sequence"/>
</dbReference>
<dbReference type="GO" id="GO:0016020">
    <property type="term" value="C:membrane"/>
    <property type="evidence" value="ECO:0007669"/>
    <property type="project" value="InterPro"/>
</dbReference>
<dbReference type="AlphaFoldDB" id="A0A7W3JUN9"/>
<evidence type="ECO:0000313" key="6">
    <source>
        <dbReference type="Proteomes" id="UP000524237"/>
    </source>
</evidence>
<feature type="transmembrane region" description="Helical" evidence="2">
    <location>
        <begin position="300"/>
        <end position="317"/>
    </location>
</feature>
<dbReference type="Pfam" id="PF00892">
    <property type="entry name" value="EamA"/>
    <property type="match status" value="1"/>
</dbReference>
<sequence>MLTVILGFSGAVVFGSADFLGGLASKRLGSMKVTALAGFVGFLTLLLASVWIPGTMDSGAIFWGVLSGVSGSVAIMLLYASLAIGPMSILSPLGALVSAVVPVAWAGIRGEVLGPLGYVAIAIGFVAIVLVGFVPDKMAVRPSLRGLAMAAGAGIFIGFFIICIDQVNPDTGLIPLLANRATSFTIMTMAIGVMAALHWTHRRGLLGQGRMGRDGPARADIAVGEAAVGKPGATNLRFNNLRIGLLLAIACGVVDAIGNALLLFGIHIGDLSVMSVLTAMYPIGTIILAGVILKERITPLQLVGLALAISAAALLALS</sequence>
<feature type="transmembrane region" description="Helical" evidence="2">
    <location>
        <begin position="272"/>
        <end position="293"/>
    </location>
</feature>
<evidence type="ECO:0000313" key="5">
    <source>
        <dbReference type="EMBL" id="MBA8830079.1"/>
    </source>
</evidence>
<evidence type="ECO:0000259" key="3">
    <source>
        <dbReference type="Pfam" id="PF00892"/>
    </source>
</evidence>
<reference evidence="4 6" key="1">
    <citation type="submission" date="2020-07" db="EMBL/GenBank/DDBJ databases">
        <title>Sequencing the genomes of 1000 actinobacteria strains.</title>
        <authorList>
            <person name="Klenk H.-P."/>
        </authorList>
    </citation>
    <scope>NUCLEOTIDE SEQUENCE [LARGE SCALE GENOMIC DNA]</scope>
    <source>
        <strain evidence="4 6">DSM 23737</strain>
    </source>
</reference>
<dbReference type="InterPro" id="IPR037185">
    <property type="entry name" value="EmrE-like"/>
</dbReference>
<name>A0A7W3JUN9_9MICO</name>
<accession>A0A7W3JUN9</accession>
<evidence type="ECO:0000256" key="1">
    <source>
        <dbReference type="ARBA" id="ARBA00007362"/>
    </source>
</evidence>
<feature type="transmembrane region" description="Helical" evidence="2">
    <location>
        <begin position="146"/>
        <end position="164"/>
    </location>
</feature>
<comment type="caution">
    <text evidence="4">The sequence shown here is derived from an EMBL/GenBank/DDBJ whole genome shotgun (WGS) entry which is preliminary data.</text>
</comment>
<keyword evidence="2" id="KW-0812">Transmembrane</keyword>
<feature type="domain" description="EamA" evidence="3">
    <location>
        <begin position="243"/>
        <end position="316"/>
    </location>
</feature>